<proteinExistence type="predicted"/>
<feature type="modified residue" description="Phosphohistidine" evidence="2">
    <location>
        <position position="57"/>
    </location>
</feature>
<keyword evidence="2" id="KW-0597">Phosphoprotein</keyword>
<dbReference type="SMART" id="SM00073">
    <property type="entry name" value="HPT"/>
    <property type="match status" value="1"/>
</dbReference>
<dbReference type="PANTHER" id="PTHR45228:SF4">
    <property type="entry name" value="LIPOPROTEIN"/>
    <property type="match status" value="1"/>
</dbReference>
<evidence type="ECO:0000256" key="1">
    <source>
        <dbReference type="ARBA" id="ARBA00023012"/>
    </source>
</evidence>
<dbReference type="KEGG" id="slac:SKTS_19920"/>
<accession>A0A6F8VDL2</accession>
<dbReference type="InterPro" id="IPR036641">
    <property type="entry name" value="HPT_dom_sf"/>
</dbReference>
<dbReference type="InterPro" id="IPR008207">
    <property type="entry name" value="Sig_transdc_His_kin_Hpt_dom"/>
</dbReference>
<evidence type="ECO:0000256" key="2">
    <source>
        <dbReference type="PROSITE-ProRule" id="PRU00110"/>
    </source>
</evidence>
<dbReference type="Proteomes" id="UP000502260">
    <property type="component" value="Chromosome"/>
</dbReference>
<dbReference type="SUPFAM" id="SSF109604">
    <property type="entry name" value="HD-domain/PDEase-like"/>
    <property type="match status" value="1"/>
</dbReference>
<reference evidence="6" key="1">
    <citation type="submission" date="2020-03" db="EMBL/GenBank/DDBJ databases">
        <title>Complete genome sequence of sulfur-oxidizing bacterium skT11.</title>
        <authorList>
            <person name="Kanda M."/>
            <person name="Kojima H."/>
            <person name="Fukui M."/>
        </authorList>
    </citation>
    <scope>NUCLEOTIDE SEQUENCE [LARGE SCALE GENOMIC DNA]</scope>
    <source>
        <strain evidence="6">skT11</strain>
    </source>
</reference>
<dbReference type="CDD" id="cd00077">
    <property type="entry name" value="HDc"/>
    <property type="match status" value="1"/>
</dbReference>
<organism evidence="5 6">
    <name type="scientific">Sulfurimicrobium lacus</name>
    <dbReference type="NCBI Taxonomy" id="2715678"/>
    <lineage>
        <taxon>Bacteria</taxon>
        <taxon>Pseudomonadati</taxon>
        <taxon>Pseudomonadota</taxon>
        <taxon>Betaproteobacteria</taxon>
        <taxon>Nitrosomonadales</taxon>
        <taxon>Sulfuricellaceae</taxon>
        <taxon>Sulfurimicrobium</taxon>
    </lineage>
</organism>
<sequence length="368" mass="40271">MANIQLLTNPTVQDREALGEFAESLLDRAPEIEKDMARLGKAPADRVVIADLFRSLHNIKGDAALCKVEFAIQIAHPIESLLTRLRAGELRYSRLMGEVILLAVDRLELATEALVAGRGVSHLKLVALVEGLEQLSQSSQGDLDRVAAQVIKAVTGFNPAPVAPAPAAKPQMQLKNQDLVSSDLQFFHSLALQFEARSPLFQGRTARILDLALETNHAAGAPVDRVQLEAAVYMHDVGMMFLPEYLWLKVGKISDDERRILQGHSAFGAGILQRMDGWQQAAEMVSQHHEMPDGAGYPNGIGNAKISAGAKILSIVDAFEAVTLKHRARGDKRSILRAIAEVNACDNQFAAEFIEPFNTVVRHMLEQQ</sequence>
<dbReference type="Pfam" id="PF01627">
    <property type="entry name" value="Hpt"/>
    <property type="match status" value="1"/>
</dbReference>
<evidence type="ECO:0000313" key="5">
    <source>
        <dbReference type="EMBL" id="BCB27106.1"/>
    </source>
</evidence>
<dbReference type="SUPFAM" id="SSF47226">
    <property type="entry name" value="Histidine-containing phosphotransfer domain, HPT domain"/>
    <property type="match status" value="1"/>
</dbReference>
<evidence type="ECO:0000313" key="6">
    <source>
        <dbReference type="Proteomes" id="UP000502260"/>
    </source>
</evidence>
<dbReference type="InterPro" id="IPR003607">
    <property type="entry name" value="HD/PDEase_dom"/>
</dbReference>
<dbReference type="CDD" id="cd00088">
    <property type="entry name" value="HPT"/>
    <property type="match status" value="1"/>
</dbReference>
<protein>
    <recommendedName>
        <fullName evidence="7">Metal-dependent phosphohydrolase</fullName>
    </recommendedName>
</protein>
<dbReference type="Gene3D" id="1.10.3210.10">
    <property type="entry name" value="Hypothetical protein af1432"/>
    <property type="match status" value="1"/>
</dbReference>
<name>A0A6F8VDL2_9PROT</name>
<dbReference type="GO" id="GO:0008081">
    <property type="term" value="F:phosphoric diester hydrolase activity"/>
    <property type="evidence" value="ECO:0007669"/>
    <property type="project" value="UniProtKB-ARBA"/>
</dbReference>
<dbReference type="Pfam" id="PF13487">
    <property type="entry name" value="HD_5"/>
    <property type="match status" value="1"/>
</dbReference>
<keyword evidence="6" id="KW-1185">Reference proteome</keyword>
<dbReference type="GO" id="GO:0004672">
    <property type="term" value="F:protein kinase activity"/>
    <property type="evidence" value="ECO:0007669"/>
    <property type="project" value="UniProtKB-ARBA"/>
</dbReference>
<dbReference type="InterPro" id="IPR037522">
    <property type="entry name" value="HD_GYP_dom"/>
</dbReference>
<dbReference type="Gene3D" id="1.20.120.160">
    <property type="entry name" value="HPT domain"/>
    <property type="match status" value="1"/>
</dbReference>
<dbReference type="AlphaFoldDB" id="A0A6F8VDL2"/>
<dbReference type="EMBL" id="AP022853">
    <property type="protein sequence ID" value="BCB27106.1"/>
    <property type="molecule type" value="Genomic_DNA"/>
</dbReference>
<dbReference type="InterPro" id="IPR052020">
    <property type="entry name" value="Cyclic_di-GMP/3'3'-cGAMP_PDE"/>
</dbReference>
<keyword evidence="1" id="KW-0902">Two-component regulatory system</keyword>
<feature type="domain" description="HPt" evidence="3">
    <location>
        <begin position="10"/>
        <end position="117"/>
    </location>
</feature>
<dbReference type="PROSITE" id="PS51832">
    <property type="entry name" value="HD_GYP"/>
    <property type="match status" value="1"/>
</dbReference>
<dbReference type="PANTHER" id="PTHR45228">
    <property type="entry name" value="CYCLIC DI-GMP PHOSPHODIESTERASE TM_0186-RELATED"/>
    <property type="match status" value="1"/>
</dbReference>
<dbReference type="GO" id="GO:0000160">
    <property type="term" value="P:phosphorelay signal transduction system"/>
    <property type="evidence" value="ECO:0007669"/>
    <property type="project" value="UniProtKB-KW"/>
</dbReference>
<dbReference type="RefSeq" id="WP_173064139.1">
    <property type="nucleotide sequence ID" value="NZ_AP022853.1"/>
</dbReference>
<feature type="domain" description="HD-GYP" evidence="4">
    <location>
        <begin position="179"/>
        <end position="368"/>
    </location>
</feature>
<evidence type="ECO:0000259" key="3">
    <source>
        <dbReference type="PROSITE" id="PS50894"/>
    </source>
</evidence>
<evidence type="ECO:0000259" key="4">
    <source>
        <dbReference type="PROSITE" id="PS51832"/>
    </source>
</evidence>
<dbReference type="PROSITE" id="PS50894">
    <property type="entry name" value="HPT"/>
    <property type="match status" value="1"/>
</dbReference>
<evidence type="ECO:0008006" key="7">
    <source>
        <dbReference type="Google" id="ProtNLM"/>
    </source>
</evidence>
<gene>
    <name evidence="5" type="ORF">SKTS_19920</name>
</gene>